<accession>A0A7E5A050</accession>
<reference evidence="2" key="2">
    <citation type="submission" date="2020-10" db="UniProtKB">
        <authorList>
            <consortium name="WormBaseParasite"/>
        </authorList>
    </citation>
    <scope>IDENTIFICATION</scope>
</reference>
<evidence type="ECO:0000313" key="2">
    <source>
        <dbReference type="WBParaSite" id="Pan_g5784.t1"/>
    </source>
</evidence>
<dbReference type="Proteomes" id="UP000492821">
    <property type="component" value="Unassembled WGS sequence"/>
</dbReference>
<keyword evidence="1" id="KW-1185">Reference proteome</keyword>
<organism evidence="1 2">
    <name type="scientific">Panagrellus redivivus</name>
    <name type="common">Microworm</name>
    <dbReference type="NCBI Taxonomy" id="6233"/>
    <lineage>
        <taxon>Eukaryota</taxon>
        <taxon>Metazoa</taxon>
        <taxon>Ecdysozoa</taxon>
        <taxon>Nematoda</taxon>
        <taxon>Chromadorea</taxon>
        <taxon>Rhabditida</taxon>
        <taxon>Tylenchina</taxon>
        <taxon>Panagrolaimomorpha</taxon>
        <taxon>Panagrolaimoidea</taxon>
        <taxon>Panagrolaimidae</taxon>
        <taxon>Panagrellus</taxon>
    </lineage>
</organism>
<name>A0A7E5A050_PANRE</name>
<reference evidence="1" key="1">
    <citation type="journal article" date="2013" name="Genetics">
        <title>The draft genome and transcriptome of Panagrellus redivivus are shaped by the harsh demands of a free-living lifestyle.</title>
        <authorList>
            <person name="Srinivasan J."/>
            <person name="Dillman A.R."/>
            <person name="Macchietto M.G."/>
            <person name="Heikkinen L."/>
            <person name="Lakso M."/>
            <person name="Fracchia K.M."/>
            <person name="Antoshechkin I."/>
            <person name="Mortazavi A."/>
            <person name="Wong G."/>
            <person name="Sternberg P.W."/>
        </authorList>
    </citation>
    <scope>NUCLEOTIDE SEQUENCE [LARGE SCALE GENOMIC DNA]</scope>
    <source>
        <strain evidence="1">MT8872</strain>
    </source>
</reference>
<sequence>MSTFTPQTSLSGCMGILVVIPSDRLLNPASCPALDEPSPSIIIWLRVAPIRPTSTFRASELDLSPAPGLGPSRPADAFSQDHCYFHQPTDSVSMPSTKRAVISINCNSFIHTICSTVYPYHVIVMF</sequence>
<dbReference type="AlphaFoldDB" id="A0A7E5A050"/>
<dbReference type="WBParaSite" id="Pan_g5784.t1">
    <property type="protein sequence ID" value="Pan_g5784.t1"/>
    <property type="gene ID" value="Pan_g5784"/>
</dbReference>
<protein>
    <submittedName>
        <fullName evidence="2">Secreted protein</fullName>
    </submittedName>
</protein>
<proteinExistence type="predicted"/>
<evidence type="ECO:0000313" key="1">
    <source>
        <dbReference type="Proteomes" id="UP000492821"/>
    </source>
</evidence>